<dbReference type="EMBL" id="QVLX01000003">
    <property type="protein sequence ID" value="RGE87987.1"/>
    <property type="molecule type" value="Genomic_DNA"/>
</dbReference>
<dbReference type="RefSeq" id="WP_024731576.1">
    <property type="nucleotide sequence ID" value="NZ_CALBAT010000017.1"/>
</dbReference>
<reference evidence="3 4" key="1">
    <citation type="submission" date="2018-08" db="EMBL/GenBank/DDBJ databases">
        <title>A genome reference for cultivated species of the human gut microbiota.</title>
        <authorList>
            <person name="Zou Y."/>
            <person name="Xue W."/>
            <person name="Luo G."/>
        </authorList>
    </citation>
    <scope>NUCLEOTIDE SEQUENCE [LARGE SCALE GENOMIC DNA]</scope>
    <source>
        <strain evidence="3 4">AF37-2AT</strain>
    </source>
</reference>
<evidence type="ECO:0000256" key="1">
    <source>
        <dbReference type="SAM" id="Phobius"/>
    </source>
</evidence>
<organism evidence="3 4">
    <name type="scientific">Sellimonas intestinalis</name>
    <dbReference type="NCBI Taxonomy" id="1653434"/>
    <lineage>
        <taxon>Bacteria</taxon>
        <taxon>Bacillati</taxon>
        <taxon>Bacillota</taxon>
        <taxon>Clostridia</taxon>
        <taxon>Lachnospirales</taxon>
        <taxon>Lachnospiraceae</taxon>
        <taxon>Sellimonas</taxon>
    </lineage>
</organism>
<sequence length="144" mass="16431">MNMAKKAVAVMCGIMIALMSFTLTDLGNAIGGFPAYEEEKGSEKLTISEHGNKSALILDTKYESVKSGLRGSAHGSRQKMDRGMTLFFVSFFILFYFVFVKMHVLGLLQNDRRRRFWMERFLHELISQKEKDGKKRDTAAGEFF</sequence>
<keyword evidence="1" id="KW-0812">Transmembrane</keyword>
<dbReference type="GeneID" id="97191556"/>
<dbReference type="Proteomes" id="UP000261080">
    <property type="component" value="Unassembled WGS sequence"/>
</dbReference>
<keyword evidence="1" id="KW-0472">Membrane</keyword>
<feature type="signal peptide" evidence="2">
    <location>
        <begin position="1"/>
        <end position="22"/>
    </location>
</feature>
<evidence type="ECO:0000313" key="4">
    <source>
        <dbReference type="Proteomes" id="UP000261080"/>
    </source>
</evidence>
<dbReference type="AlphaFoldDB" id="A0A3E3K3H1"/>
<keyword evidence="2" id="KW-0732">Signal</keyword>
<accession>A0A3E3K3H1</accession>
<keyword evidence="1" id="KW-1133">Transmembrane helix</keyword>
<name>A0A3E3K3H1_9FIRM</name>
<gene>
    <name evidence="3" type="ORF">DW016_07745</name>
</gene>
<evidence type="ECO:0000256" key="2">
    <source>
        <dbReference type="SAM" id="SignalP"/>
    </source>
</evidence>
<keyword evidence="4" id="KW-1185">Reference proteome</keyword>
<protein>
    <submittedName>
        <fullName evidence="3">Uncharacterized protein</fullName>
    </submittedName>
</protein>
<comment type="caution">
    <text evidence="3">The sequence shown here is derived from an EMBL/GenBank/DDBJ whole genome shotgun (WGS) entry which is preliminary data.</text>
</comment>
<feature type="chain" id="PRO_5038786968" evidence="2">
    <location>
        <begin position="23"/>
        <end position="144"/>
    </location>
</feature>
<feature type="transmembrane region" description="Helical" evidence="1">
    <location>
        <begin position="86"/>
        <end position="108"/>
    </location>
</feature>
<evidence type="ECO:0000313" key="3">
    <source>
        <dbReference type="EMBL" id="RGE87987.1"/>
    </source>
</evidence>
<proteinExistence type="predicted"/>